<dbReference type="PANTHER" id="PTHR34814">
    <property type="entry name" value="NITROSOGUANIDINE RESISTANCE PROTEIN SNG1"/>
    <property type="match status" value="1"/>
</dbReference>
<dbReference type="InterPro" id="IPR022703">
    <property type="entry name" value="DUF3533"/>
</dbReference>
<dbReference type="PANTHER" id="PTHR34814:SF1">
    <property type="entry name" value="NITROSOGUANIDINE RESISTANCE PROTEIN SNG1"/>
    <property type="match status" value="1"/>
</dbReference>
<feature type="transmembrane region" description="Helical" evidence="1">
    <location>
        <begin position="331"/>
        <end position="353"/>
    </location>
</feature>
<dbReference type="STRING" id="1890683.A0A427YN85"/>
<dbReference type="Pfam" id="PF12051">
    <property type="entry name" value="DUF3533"/>
    <property type="match status" value="1"/>
</dbReference>
<gene>
    <name evidence="3" type="ORF">EHS25_008952</name>
</gene>
<dbReference type="GO" id="GO:0016020">
    <property type="term" value="C:membrane"/>
    <property type="evidence" value="ECO:0007669"/>
    <property type="project" value="TreeGrafter"/>
</dbReference>
<feature type="transmembrane region" description="Helical" evidence="1">
    <location>
        <begin position="360"/>
        <end position="378"/>
    </location>
</feature>
<dbReference type="EMBL" id="RSCD01000006">
    <property type="protein sequence ID" value="RSH92536.1"/>
    <property type="molecule type" value="Genomic_DNA"/>
</dbReference>
<comment type="caution">
    <text evidence="3">The sequence shown here is derived from an EMBL/GenBank/DDBJ whole genome shotgun (WGS) entry which is preliminary data.</text>
</comment>
<accession>A0A427YN85</accession>
<evidence type="ECO:0000259" key="2">
    <source>
        <dbReference type="Pfam" id="PF12051"/>
    </source>
</evidence>
<reference evidence="3 4" key="1">
    <citation type="submission" date="2018-11" db="EMBL/GenBank/DDBJ databases">
        <title>Genome sequence of Saitozyma podzolica DSM 27192.</title>
        <authorList>
            <person name="Aliyu H."/>
            <person name="Gorte O."/>
            <person name="Ochsenreither K."/>
        </authorList>
    </citation>
    <scope>NUCLEOTIDE SEQUENCE [LARGE SCALE GENOMIC DNA]</scope>
    <source>
        <strain evidence="3 4">DSM 27192</strain>
    </source>
</reference>
<dbReference type="AlphaFoldDB" id="A0A427YN85"/>
<evidence type="ECO:0000256" key="1">
    <source>
        <dbReference type="SAM" id="Phobius"/>
    </source>
</evidence>
<proteinExistence type="predicted"/>
<keyword evidence="1" id="KW-1133">Transmembrane helix</keyword>
<keyword evidence="4" id="KW-1185">Reference proteome</keyword>
<keyword evidence="1" id="KW-0812">Transmembrane</keyword>
<keyword evidence="1" id="KW-0472">Membrane</keyword>
<dbReference type="InterPro" id="IPR053001">
    <property type="entry name" value="MNNG_permease-like"/>
</dbReference>
<protein>
    <recommendedName>
        <fullName evidence="2">DUF3533 domain-containing protein</fullName>
    </recommendedName>
</protein>
<feature type="domain" description="DUF3533" evidence="2">
    <location>
        <begin position="64"/>
        <end position="428"/>
    </location>
</feature>
<feature type="transmembrane region" description="Helical" evidence="1">
    <location>
        <begin position="252"/>
        <end position="271"/>
    </location>
</feature>
<feature type="transmembrane region" description="Helical" evidence="1">
    <location>
        <begin position="54"/>
        <end position="78"/>
    </location>
</feature>
<sequence length="461" mass="50970">MASLHSSNATVQAAGVKKAAWRPSDPSASGADKPNLKKFSHGFFDPEMAAFRKLAFMILGKAAVISILVMWSCLPFYWGSVWKADRYSNKLTVRVIDRDGAAVGQSVTSGMLAQTKLRYFQSYVTEFPSDAVVAKDIVEEGAWAAIVIQPNVTANLIAARQSGNASYDGSSALQVYYTQARQESAVNSYLLPYIQLELGKVVANVSTRSIAQYLATNTGNATAVALLAQAPTTVHNSVYFTLTDIRPYDQPVAQAITLVGLIQLLIFAFVITMNNNAVREIIAPYLTNRSYLAYRIVAPLTLYSIVSFFYAMVNLPFKVDFGAKYSYHNGFFLWAFVLNLGMASLGLATEFMITIIGPKFMPFFLIPLIIANVSVVSLPHELQPWIYRYGPAMPFFNLGRTVRTIIFDTKNQIGMDIGILIAWIVVSCCTITVATWLFRRKGVNQHRKEVGEYESDETIPA</sequence>
<name>A0A427YN85_9TREE</name>
<evidence type="ECO:0000313" key="4">
    <source>
        <dbReference type="Proteomes" id="UP000279259"/>
    </source>
</evidence>
<evidence type="ECO:0000313" key="3">
    <source>
        <dbReference type="EMBL" id="RSH92536.1"/>
    </source>
</evidence>
<dbReference type="OrthoDB" id="2140105at2759"/>
<feature type="transmembrane region" description="Helical" evidence="1">
    <location>
        <begin position="292"/>
        <end position="311"/>
    </location>
</feature>
<organism evidence="3 4">
    <name type="scientific">Saitozyma podzolica</name>
    <dbReference type="NCBI Taxonomy" id="1890683"/>
    <lineage>
        <taxon>Eukaryota</taxon>
        <taxon>Fungi</taxon>
        <taxon>Dikarya</taxon>
        <taxon>Basidiomycota</taxon>
        <taxon>Agaricomycotina</taxon>
        <taxon>Tremellomycetes</taxon>
        <taxon>Tremellales</taxon>
        <taxon>Trimorphomycetaceae</taxon>
        <taxon>Saitozyma</taxon>
    </lineage>
</organism>
<dbReference type="Proteomes" id="UP000279259">
    <property type="component" value="Unassembled WGS sequence"/>
</dbReference>
<feature type="transmembrane region" description="Helical" evidence="1">
    <location>
        <begin position="417"/>
        <end position="438"/>
    </location>
</feature>